<protein>
    <submittedName>
        <fullName evidence="1">Nitrile hydratase accessory protein</fullName>
    </submittedName>
</protein>
<organism evidence="1 2">
    <name type="scientific">Mycolicibacterium hodleri</name>
    <dbReference type="NCBI Taxonomy" id="49897"/>
    <lineage>
        <taxon>Bacteria</taxon>
        <taxon>Bacillati</taxon>
        <taxon>Actinomycetota</taxon>
        <taxon>Actinomycetes</taxon>
        <taxon>Mycobacteriales</taxon>
        <taxon>Mycobacteriaceae</taxon>
        <taxon>Mycolicibacterium</taxon>
    </lineage>
</organism>
<evidence type="ECO:0000313" key="1">
    <source>
        <dbReference type="EMBL" id="TQR86540.1"/>
    </source>
</evidence>
<dbReference type="InterPro" id="IPR023808">
    <property type="entry name" value="Nitrile_Hydratase_acc_put"/>
</dbReference>
<keyword evidence="2" id="KW-1185">Reference proteome</keyword>
<dbReference type="Gene3D" id="1.10.472.20">
    <property type="entry name" value="Nitrile hydratase, beta subunit"/>
    <property type="match status" value="1"/>
</dbReference>
<evidence type="ECO:0000313" key="2">
    <source>
        <dbReference type="Proteomes" id="UP000315759"/>
    </source>
</evidence>
<dbReference type="NCBIfam" id="TIGR03889">
    <property type="entry name" value="nitrile_acc"/>
    <property type="match status" value="1"/>
</dbReference>
<comment type="caution">
    <text evidence="1">The sequence shown here is derived from an EMBL/GenBank/DDBJ whole genome shotgun (WGS) entry which is preliminary data.</text>
</comment>
<dbReference type="InterPro" id="IPR008990">
    <property type="entry name" value="Elect_transpt_acc-like_dom_sf"/>
</dbReference>
<proteinExistence type="predicted"/>
<dbReference type="Proteomes" id="UP000315759">
    <property type="component" value="Unassembled WGS sequence"/>
</dbReference>
<dbReference type="InterPro" id="IPR042262">
    <property type="entry name" value="CN_hydtase_beta_C"/>
</dbReference>
<dbReference type="AlphaFoldDB" id="A0A544W2U4"/>
<dbReference type="SUPFAM" id="SSF50090">
    <property type="entry name" value="Electron transport accessory proteins"/>
    <property type="match status" value="1"/>
</dbReference>
<reference evidence="1 2" key="1">
    <citation type="submission" date="2018-10" db="EMBL/GenBank/DDBJ databases">
        <title>Draft genome of Mycobacterium hodleri strain B.</title>
        <authorList>
            <person name="Amande T.J."/>
            <person name="Mcgenity T.J."/>
        </authorList>
    </citation>
    <scope>NUCLEOTIDE SEQUENCE [LARGE SCALE GENOMIC DNA]</scope>
    <source>
        <strain evidence="1 2">B</strain>
    </source>
</reference>
<dbReference type="EMBL" id="VIFX01000012">
    <property type="protein sequence ID" value="TQR86540.1"/>
    <property type="molecule type" value="Genomic_DNA"/>
</dbReference>
<name>A0A544W2U4_9MYCO</name>
<accession>A0A544W2U4</accession>
<sequence length="85" mass="8967">MVRALQDAGVVTAGEWADALGAAIRRAEAAGDPDDGSAYYDQWLAALEQLVVQRELTTDGALSDCRTAWADAARRTPHGAPIELG</sequence>
<gene>
    <name evidence="1" type="ORF">D8S82_11190</name>
</gene>